<evidence type="ECO:0000313" key="1">
    <source>
        <dbReference type="EMBL" id="CAD8129622.1"/>
    </source>
</evidence>
<name>A0A8S1RQQ3_9CILI</name>
<protein>
    <submittedName>
        <fullName evidence="1">Uncharacterized protein</fullName>
    </submittedName>
</protein>
<accession>A0A8S1RQQ3</accession>
<dbReference type="Proteomes" id="UP000692954">
    <property type="component" value="Unassembled WGS sequence"/>
</dbReference>
<dbReference type="EMBL" id="CAJJDN010000235">
    <property type="protein sequence ID" value="CAD8129622.1"/>
    <property type="molecule type" value="Genomic_DNA"/>
</dbReference>
<gene>
    <name evidence="1" type="ORF">PSON_ATCC_30995.1.T2350001</name>
</gene>
<evidence type="ECO:0000313" key="2">
    <source>
        <dbReference type="Proteomes" id="UP000692954"/>
    </source>
</evidence>
<sequence>MYRSSYMSMLKETLPQMPLQSWSRYQQINNSYRAIPRIGFPKITRLQARPDSRVKQIEDGFQICLIQN</sequence>
<organism evidence="1 2">
    <name type="scientific">Paramecium sonneborni</name>
    <dbReference type="NCBI Taxonomy" id="65129"/>
    <lineage>
        <taxon>Eukaryota</taxon>
        <taxon>Sar</taxon>
        <taxon>Alveolata</taxon>
        <taxon>Ciliophora</taxon>
        <taxon>Intramacronucleata</taxon>
        <taxon>Oligohymenophorea</taxon>
        <taxon>Peniculida</taxon>
        <taxon>Parameciidae</taxon>
        <taxon>Paramecium</taxon>
    </lineage>
</organism>
<keyword evidence="2" id="KW-1185">Reference proteome</keyword>
<proteinExistence type="predicted"/>
<comment type="caution">
    <text evidence="1">The sequence shown here is derived from an EMBL/GenBank/DDBJ whole genome shotgun (WGS) entry which is preliminary data.</text>
</comment>
<reference evidence="1" key="1">
    <citation type="submission" date="2021-01" db="EMBL/GenBank/DDBJ databases">
        <authorList>
            <consortium name="Genoscope - CEA"/>
            <person name="William W."/>
        </authorList>
    </citation>
    <scope>NUCLEOTIDE SEQUENCE</scope>
</reference>
<dbReference type="AlphaFoldDB" id="A0A8S1RQQ3"/>